<evidence type="ECO:0008006" key="4">
    <source>
        <dbReference type="Google" id="ProtNLM"/>
    </source>
</evidence>
<feature type="chain" id="PRO_5004513864" description="Conjugal transfer protein TrbM" evidence="1">
    <location>
        <begin position="23"/>
        <end position="232"/>
    </location>
</feature>
<dbReference type="RefSeq" id="WP_016647504.1">
    <property type="nucleotide sequence ID" value="NZ_KE340331.1"/>
</dbReference>
<protein>
    <recommendedName>
        <fullName evidence="4">Conjugal transfer protein TrbM</fullName>
    </recommendedName>
</protein>
<keyword evidence="3" id="KW-1185">Reference proteome</keyword>
<dbReference type="AlphaFoldDB" id="S3XPG5"/>
<sequence>MSKKYILFFGVLATIFSININASELTGDTKLACEALLCLSSGTRPSECSPSLNRYFSIKEKKWKDTIKARADFLKLCPVDGADIKDPIFADLRDNVLPNSDPRKCTASYFNSHPETKCVRESCGERRCRCVEYKYRPKTSIPSECQRLITHQYTNIRPKNICQNTKWYSDDEWYSGYTQIEISKEEYLKLKDSEIEVSFSNPYIKRRRANLNSPLNKFYKKAPIQKDCWINE</sequence>
<dbReference type="PATRIC" id="fig|883165.3.peg.1705"/>
<name>S3XPG5_9BACT</name>
<feature type="signal peptide" evidence="1">
    <location>
        <begin position="1"/>
        <end position="22"/>
    </location>
</feature>
<comment type="caution">
    <text evidence="2">The sequence shown here is derived from an EMBL/GenBank/DDBJ whole genome shotgun (WGS) entry which is preliminary data.</text>
</comment>
<evidence type="ECO:0000313" key="3">
    <source>
        <dbReference type="Proteomes" id="UP000014539"/>
    </source>
</evidence>
<dbReference type="eggNOG" id="ENOG5032UGF">
    <property type="taxonomic scope" value="Bacteria"/>
</dbReference>
<accession>S3XPG5</accession>
<gene>
    <name evidence="2" type="ORF">HMPREF9309_01686</name>
</gene>
<dbReference type="Proteomes" id="UP000014539">
    <property type="component" value="Unassembled WGS sequence"/>
</dbReference>
<organism evidence="2 3">
    <name type="scientific">Campylobacter ureolyticus ACS-301-V-Sch3b</name>
    <dbReference type="NCBI Taxonomy" id="883165"/>
    <lineage>
        <taxon>Bacteria</taxon>
        <taxon>Pseudomonadati</taxon>
        <taxon>Campylobacterota</taxon>
        <taxon>Epsilonproteobacteria</taxon>
        <taxon>Campylobacterales</taxon>
        <taxon>Campylobacteraceae</taxon>
        <taxon>Campylobacter</taxon>
    </lineage>
</organism>
<evidence type="ECO:0000256" key="1">
    <source>
        <dbReference type="SAM" id="SignalP"/>
    </source>
</evidence>
<keyword evidence="1" id="KW-0732">Signal</keyword>
<dbReference type="EMBL" id="AGYD01000018">
    <property type="protein sequence ID" value="EPH07298.1"/>
    <property type="molecule type" value="Genomic_DNA"/>
</dbReference>
<reference evidence="2 3" key="1">
    <citation type="submission" date="2013-06" db="EMBL/GenBank/DDBJ databases">
        <title>The Genome Sequence of Campylobacter ureolyticus ACS-301-V-SCH3B.</title>
        <authorList>
            <consortium name="The Broad Institute Genomics Platform"/>
            <person name="Earl A."/>
            <person name="Ward D."/>
            <person name="Feldgarden M."/>
            <person name="Gevers D."/>
            <person name="Saerens B."/>
            <person name="Vaneechoutte M."/>
            <person name="Walker B."/>
            <person name="Young S."/>
            <person name="Zeng Q."/>
            <person name="Gargeya S."/>
            <person name="Fitzgerald M."/>
            <person name="Haas B."/>
            <person name="Abouelleil A."/>
            <person name="Allen A.W."/>
            <person name="Alvarado L."/>
            <person name="Arachchi H.M."/>
            <person name="Berlin A.M."/>
            <person name="Chapman S.B."/>
            <person name="Gainer-Dewar J."/>
            <person name="Goldberg J."/>
            <person name="Griggs A."/>
            <person name="Gujja S."/>
            <person name="Hansen M."/>
            <person name="Howarth C."/>
            <person name="Imamovic A."/>
            <person name="Ireland A."/>
            <person name="Larimer J."/>
            <person name="McCowan C."/>
            <person name="Murphy C."/>
            <person name="Pearson M."/>
            <person name="Poon T.W."/>
            <person name="Priest M."/>
            <person name="Roberts A."/>
            <person name="Saif S."/>
            <person name="Shea T."/>
            <person name="Sisk P."/>
            <person name="Sykes S."/>
            <person name="Wortman J."/>
            <person name="Nusbaum C."/>
            <person name="Birren B."/>
        </authorList>
    </citation>
    <scope>NUCLEOTIDE SEQUENCE [LARGE SCALE GENOMIC DNA]</scope>
    <source>
        <strain evidence="2 3">ACS-301-V-Sch3b</strain>
    </source>
</reference>
<dbReference type="HOGENOM" id="CLU_100129_0_0_7"/>
<dbReference type="InterPro" id="IPR009989">
    <property type="entry name" value="TrbM"/>
</dbReference>
<dbReference type="Pfam" id="PF07424">
    <property type="entry name" value="TrbM"/>
    <property type="match status" value="1"/>
</dbReference>
<proteinExistence type="predicted"/>
<evidence type="ECO:0000313" key="2">
    <source>
        <dbReference type="EMBL" id="EPH07298.1"/>
    </source>
</evidence>